<gene>
    <name evidence="3" type="ORF">HKN21_14750</name>
</gene>
<dbReference type="Proteomes" id="UP000547674">
    <property type="component" value="Unassembled WGS sequence"/>
</dbReference>
<evidence type="ECO:0000256" key="1">
    <source>
        <dbReference type="ARBA" id="ARBA00022723"/>
    </source>
</evidence>
<dbReference type="SUPFAM" id="SSF55008">
    <property type="entry name" value="HMA, heavy metal-associated domain"/>
    <property type="match status" value="2"/>
</dbReference>
<dbReference type="AlphaFoldDB" id="A0A7Y2EBH5"/>
<name>A0A7Y2EBH5_UNCEI</name>
<evidence type="ECO:0000313" key="4">
    <source>
        <dbReference type="Proteomes" id="UP000547674"/>
    </source>
</evidence>
<dbReference type="GO" id="GO:0046872">
    <property type="term" value="F:metal ion binding"/>
    <property type="evidence" value="ECO:0007669"/>
    <property type="project" value="UniProtKB-KW"/>
</dbReference>
<dbReference type="PROSITE" id="PS01047">
    <property type="entry name" value="HMA_1"/>
    <property type="match status" value="2"/>
</dbReference>
<dbReference type="CDD" id="cd00371">
    <property type="entry name" value="HMA"/>
    <property type="match status" value="2"/>
</dbReference>
<dbReference type="Pfam" id="PF00403">
    <property type="entry name" value="HMA"/>
    <property type="match status" value="2"/>
</dbReference>
<reference evidence="3 4" key="1">
    <citation type="submission" date="2020-03" db="EMBL/GenBank/DDBJ databases">
        <title>Metabolic flexibility allows generalist bacteria to become dominant in a frequently disturbed ecosystem.</title>
        <authorList>
            <person name="Chen Y.-J."/>
            <person name="Leung P.M."/>
            <person name="Bay S.K."/>
            <person name="Hugenholtz P."/>
            <person name="Kessler A.J."/>
            <person name="Shelley G."/>
            <person name="Waite D.W."/>
            <person name="Cook P.L."/>
            <person name="Greening C."/>
        </authorList>
    </citation>
    <scope>NUCLEOTIDE SEQUENCE [LARGE SCALE GENOMIC DNA]</scope>
    <source>
        <strain evidence="3">SS_bin_28</strain>
    </source>
</reference>
<dbReference type="PROSITE" id="PS50846">
    <property type="entry name" value="HMA_2"/>
    <property type="match status" value="2"/>
</dbReference>
<feature type="non-terminal residue" evidence="3">
    <location>
        <position position="181"/>
    </location>
</feature>
<evidence type="ECO:0000313" key="3">
    <source>
        <dbReference type="EMBL" id="NNF08020.1"/>
    </source>
</evidence>
<proteinExistence type="predicted"/>
<organism evidence="3 4">
    <name type="scientific">Eiseniibacteriota bacterium</name>
    <dbReference type="NCBI Taxonomy" id="2212470"/>
    <lineage>
        <taxon>Bacteria</taxon>
        <taxon>Candidatus Eiseniibacteriota</taxon>
    </lineage>
</organism>
<feature type="domain" description="HMA" evidence="2">
    <location>
        <begin position="7"/>
        <end position="70"/>
    </location>
</feature>
<keyword evidence="1" id="KW-0479">Metal-binding</keyword>
<dbReference type="Gene3D" id="3.30.70.100">
    <property type="match status" value="2"/>
</dbReference>
<accession>A0A7Y2EBH5</accession>
<dbReference type="EMBL" id="JABDJR010000595">
    <property type="protein sequence ID" value="NNF08020.1"/>
    <property type="molecule type" value="Genomic_DNA"/>
</dbReference>
<dbReference type="InterPro" id="IPR036163">
    <property type="entry name" value="HMA_dom_sf"/>
</dbReference>
<dbReference type="InterPro" id="IPR017969">
    <property type="entry name" value="Heavy-metal-associated_CS"/>
</dbReference>
<dbReference type="PANTHER" id="PTHR46594:SF4">
    <property type="entry name" value="P-TYPE CATION-TRANSPORTING ATPASE"/>
    <property type="match status" value="1"/>
</dbReference>
<protein>
    <recommendedName>
        <fullName evidence="2">HMA domain-containing protein</fullName>
    </recommendedName>
</protein>
<dbReference type="InterPro" id="IPR006121">
    <property type="entry name" value="HMA_dom"/>
</dbReference>
<comment type="caution">
    <text evidence="3">The sequence shown here is derived from an EMBL/GenBank/DDBJ whole genome shotgun (WGS) entry which is preliminary data.</text>
</comment>
<dbReference type="PANTHER" id="PTHR46594">
    <property type="entry name" value="P-TYPE CATION-TRANSPORTING ATPASE"/>
    <property type="match status" value="1"/>
</dbReference>
<sequence>MLLVMPSTLHVPIEGMSCVACAEKIQKRLKTETGVLDAAVNFATREAQITGDLNLKGVVEAVQDVGFDVPLHTQRFRIEGMHCASCVQSVEDAVAAIPGVIEAGVNLAAEDLRVRAVEAINLETVQRAVAGVGYRAIPEAEDVEVRDEALYWRRRFFMALPLAALLVLAMFREQIPSLAEV</sequence>
<evidence type="ECO:0000259" key="2">
    <source>
        <dbReference type="PROSITE" id="PS50846"/>
    </source>
</evidence>
<feature type="domain" description="HMA" evidence="2">
    <location>
        <begin position="72"/>
        <end position="137"/>
    </location>
</feature>